<dbReference type="InterPro" id="IPR035093">
    <property type="entry name" value="RelE/ParE_toxin_dom_sf"/>
</dbReference>
<dbReference type="RefSeq" id="WP_028728800.1">
    <property type="nucleotide sequence ID" value="NZ_AUAE01000038.1"/>
</dbReference>
<dbReference type="InterPro" id="IPR051803">
    <property type="entry name" value="TA_system_RelE-like_toxin"/>
</dbReference>
<dbReference type="InterPro" id="IPR007712">
    <property type="entry name" value="RelE/ParE_toxin"/>
</dbReference>
<comment type="caution">
    <text evidence="3">The sequence shown here is derived from an EMBL/GenBank/DDBJ whole genome shotgun (WGS) entry which is preliminary data.</text>
</comment>
<evidence type="ECO:0000256" key="1">
    <source>
        <dbReference type="ARBA" id="ARBA00006226"/>
    </source>
</evidence>
<keyword evidence="4" id="KW-1185">Reference proteome</keyword>
<sequence>MEKPLIIKWKRTARKKARVTYAWYKKEMGVRAADKFINDILEATDLLALNPNMGQPIELKTETCKRNYRSFVEHKNHKIIYYVEKETIHIADIWSNSQDPKEFSKRLK</sequence>
<gene>
    <name evidence="3" type="ORF">HMPREF1536_04676</name>
</gene>
<protein>
    <recommendedName>
        <fullName evidence="5">RelE/StbE family addiction module toxin</fullName>
    </recommendedName>
</protein>
<evidence type="ECO:0000256" key="2">
    <source>
        <dbReference type="ARBA" id="ARBA00022649"/>
    </source>
</evidence>
<organism evidence="3 4">
    <name type="scientific">Parabacteroides gordonii MS-1 = DSM 23371</name>
    <dbReference type="NCBI Taxonomy" id="1203610"/>
    <lineage>
        <taxon>Bacteria</taxon>
        <taxon>Pseudomonadati</taxon>
        <taxon>Bacteroidota</taxon>
        <taxon>Bacteroidia</taxon>
        <taxon>Bacteroidales</taxon>
        <taxon>Tannerellaceae</taxon>
        <taxon>Parabacteroides</taxon>
    </lineage>
</organism>
<comment type="similarity">
    <text evidence="1">Belongs to the RelE toxin family.</text>
</comment>
<dbReference type="STRING" id="1203610.HMPREF1536_04676"/>
<proteinExistence type="inferred from homology"/>
<name>A0A0F5IT99_9BACT</name>
<evidence type="ECO:0000313" key="3">
    <source>
        <dbReference type="EMBL" id="KKB48515.1"/>
    </source>
</evidence>
<reference evidence="3 4" key="1">
    <citation type="submission" date="2013-04" db="EMBL/GenBank/DDBJ databases">
        <title>The Genome Sequence of Parabacteroides gordonii DSM 23371.</title>
        <authorList>
            <consortium name="The Broad Institute Genomics Platform"/>
            <person name="Earl A."/>
            <person name="Ward D."/>
            <person name="Feldgarden M."/>
            <person name="Gevers D."/>
            <person name="Martens E."/>
            <person name="Sakamoto M."/>
            <person name="Benno Y."/>
            <person name="Suzuki N."/>
            <person name="Matsunaga N."/>
            <person name="Koshihara K."/>
            <person name="Seki M."/>
            <person name="Komiya H."/>
            <person name="Walker B."/>
            <person name="Young S."/>
            <person name="Zeng Q."/>
            <person name="Gargeya S."/>
            <person name="Fitzgerald M."/>
            <person name="Haas B."/>
            <person name="Abouelleil A."/>
            <person name="Allen A.W."/>
            <person name="Alvarado L."/>
            <person name="Arachchi H.M."/>
            <person name="Berlin A.M."/>
            <person name="Chapman S.B."/>
            <person name="Gainer-Dewar J."/>
            <person name="Goldberg J."/>
            <person name="Griggs A."/>
            <person name="Gujja S."/>
            <person name="Hansen M."/>
            <person name="Howarth C."/>
            <person name="Imamovic A."/>
            <person name="Ireland A."/>
            <person name="Larimer J."/>
            <person name="McCowan C."/>
            <person name="Murphy C."/>
            <person name="Pearson M."/>
            <person name="Poon T.W."/>
            <person name="Priest M."/>
            <person name="Roberts A."/>
            <person name="Saif S."/>
            <person name="Shea T."/>
            <person name="Sisk P."/>
            <person name="Sykes S."/>
            <person name="Wortman J."/>
            <person name="Nusbaum C."/>
            <person name="Birren B."/>
        </authorList>
    </citation>
    <scope>NUCLEOTIDE SEQUENCE [LARGE SCALE GENOMIC DNA]</scope>
    <source>
        <strain evidence="3 4">MS-1</strain>
    </source>
</reference>
<dbReference type="Pfam" id="PF05016">
    <property type="entry name" value="ParE_toxin"/>
    <property type="match status" value="1"/>
</dbReference>
<accession>A0A0F5IT99</accession>
<dbReference type="PATRIC" id="fig|1203610.3.peg.4767"/>
<evidence type="ECO:0000313" key="4">
    <source>
        <dbReference type="Proteomes" id="UP000033035"/>
    </source>
</evidence>
<dbReference type="Proteomes" id="UP000033035">
    <property type="component" value="Unassembled WGS sequence"/>
</dbReference>
<dbReference type="HOGENOM" id="CLU_147162_8_2_10"/>
<keyword evidence="2" id="KW-1277">Toxin-antitoxin system</keyword>
<dbReference type="Gene3D" id="3.30.2310.20">
    <property type="entry name" value="RelE-like"/>
    <property type="match status" value="1"/>
</dbReference>
<dbReference type="PANTHER" id="PTHR33755">
    <property type="entry name" value="TOXIN PARE1-RELATED"/>
    <property type="match status" value="1"/>
</dbReference>
<dbReference type="EMBL" id="AQHW01000026">
    <property type="protein sequence ID" value="KKB48515.1"/>
    <property type="molecule type" value="Genomic_DNA"/>
</dbReference>
<evidence type="ECO:0008006" key="5">
    <source>
        <dbReference type="Google" id="ProtNLM"/>
    </source>
</evidence>
<dbReference type="AlphaFoldDB" id="A0A0F5IT99"/>